<keyword evidence="3" id="KW-0479">Metal-binding</keyword>
<evidence type="ECO:0000256" key="1">
    <source>
        <dbReference type="ARBA" id="ARBA00008876"/>
    </source>
</evidence>
<dbReference type="AlphaFoldDB" id="X1FA08"/>
<evidence type="ECO:0000256" key="5">
    <source>
        <dbReference type="ARBA" id="ARBA00023014"/>
    </source>
</evidence>
<comment type="similarity">
    <text evidence="1">Belongs to the class-I fumarase family.</text>
</comment>
<proteinExistence type="inferred from homology"/>
<dbReference type="InterPro" id="IPR004646">
    <property type="entry name" value="Fe-S_hydro-lyase_TtdA-typ_cat"/>
</dbReference>
<keyword evidence="2" id="KW-0004">4Fe-4S</keyword>
<dbReference type="EMBL" id="BARU01000243">
    <property type="protein sequence ID" value="GAH29395.1"/>
    <property type="molecule type" value="Genomic_DNA"/>
</dbReference>
<evidence type="ECO:0000256" key="4">
    <source>
        <dbReference type="ARBA" id="ARBA00023004"/>
    </source>
</evidence>
<reference evidence="8" key="1">
    <citation type="journal article" date="2014" name="Front. Microbiol.">
        <title>High frequency of phylogenetically diverse reductive dehalogenase-homologous genes in deep subseafloor sedimentary metagenomes.</title>
        <authorList>
            <person name="Kawai M."/>
            <person name="Futagami T."/>
            <person name="Toyoda A."/>
            <person name="Takaki Y."/>
            <person name="Nishi S."/>
            <person name="Hori S."/>
            <person name="Arai W."/>
            <person name="Tsubouchi T."/>
            <person name="Morono Y."/>
            <person name="Uchiyama I."/>
            <person name="Ito T."/>
            <person name="Fujiyama A."/>
            <person name="Inagaki F."/>
            <person name="Takami H."/>
        </authorList>
    </citation>
    <scope>NUCLEOTIDE SEQUENCE</scope>
    <source>
        <strain evidence="8">Expedition CK06-06</strain>
    </source>
</reference>
<dbReference type="Pfam" id="PF05681">
    <property type="entry name" value="Fumerase"/>
    <property type="match status" value="1"/>
</dbReference>
<dbReference type="GO" id="GO:0051539">
    <property type="term" value="F:4 iron, 4 sulfur cluster binding"/>
    <property type="evidence" value="ECO:0007669"/>
    <property type="project" value="UniProtKB-KW"/>
</dbReference>
<dbReference type="NCBIfam" id="TIGR00722">
    <property type="entry name" value="ttdA_fumA_fumB"/>
    <property type="match status" value="1"/>
</dbReference>
<keyword evidence="6" id="KW-0456">Lyase</keyword>
<accession>X1FA08</accession>
<dbReference type="PANTHER" id="PTHR30389">
    <property type="entry name" value="FUMARATE HYDRATASE-RELATED"/>
    <property type="match status" value="1"/>
</dbReference>
<dbReference type="GO" id="GO:0046872">
    <property type="term" value="F:metal ion binding"/>
    <property type="evidence" value="ECO:0007669"/>
    <property type="project" value="UniProtKB-KW"/>
</dbReference>
<gene>
    <name evidence="8" type="ORF">S03H2_00941</name>
</gene>
<evidence type="ECO:0000256" key="6">
    <source>
        <dbReference type="ARBA" id="ARBA00023239"/>
    </source>
</evidence>
<dbReference type="GO" id="GO:0016829">
    <property type="term" value="F:lyase activity"/>
    <property type="evidence" value="ECO:0007669"/>
    <property type="project" value="UniProtKB-KW"/>
</dbReference>
<sequence length="285" mass="31302">MKEKLLEKISGVVSELCLESNYGIRKDVFEALQLAEKKEEERLAKLVLGKLIENIKIAEAEKVPVCQDTGVAEVFVEVGKGVSIQGDLLEEAISRGVREGYEGGYLRKSMVDDPLFLRQNTQDNTPALIHFQFNSSFRDRIRITLFPKGFGSENVGKVAMLTPDEGRRGVKRFILKVVKEAGANPCPPIILGIGIGGTMQTCIFLAKKALLRPLEARNPTANYALLEEELLREINQLKIGVQGLGGLTTCLGVNIEHFPTHMAGLPVGVNISCYALREATRVLNA</sequence>
<protein>
    <recommendedName>
        <fullName evidence="7">Fe-S hydro-lyase tartrate dehydratase alpha-type catalytic domain-containing protein</fullName>
    </recommendedName>
</protein>
<name>X1FA08_9ZZZZ</name>
<organism evidence="8">
    <name type="scientific">marine sediment metagenome</name>
    <dbReference type="NCBI Taxonomy" id="412755"/>
    <lineage>
        <taxon>unclassified sequences</taxon>
        <taxon>metagenomes</taxon>
        <taxon>ecological metagenomes</taxon>
    </lineage>
</organism>
<dbReference type="NCBIfam" id="NF004885">
    <property type="entry name" value="PRK06246.1"/>
    <property type="match status" value="1"/>
</dbReference>
<evidence type="ECO:0000313" key="8">
    <source>
        <dbReference type="EMBL" id="GAH29395.1"/>
    </source>
</evidence>
<evidence type="ECO:0000256" key="2">
    <source>
        <dbReference type="ARBA" id="ARBA00022485"/>
    </source>
</evidence>
<evidence type="ECO:0000259" key="7">
    <source>
        <dbReference type="Pfam" id="PF05681"/>
    </source>
</evidence>
<dbReference type="InterPro" id="IPR051208">
    <property type="entry name" value="Class-I_Fumarase/Tartrate_DH"/>
</dbReference>
<comment type="caution">
    <text evidence="8">The sequence shown here is derived from an EMBL/GenBank/DDBJ whole genome shotgun (WGS) entry which is preliminary data.</text>
</comment>
<keyword evidence="4" id="KW-0408">Iron</keyword>
<evidence type="ECO:0000256" key="3">
    <source>
        <dbReference type="ARBA" id="ARBA00022723"/>
    </source>
</evidence>
<feature type="domain" description="Fe-S hydro-lyase tartrate dehydratase alpha-type catalytic" evidence="7">
    <location>
        <begin position="12"/>
        <end position="280"/>
    </location>
</feature>
<dbReference type="PANTHER" id="PTHR30389:SF17">
    <property type="entry name" value="L(+)-TARTRATE DEHYDRATASE SUBUNIT ALPHA-RELATED"/>
    <property type="match status" value="1"/>
</dbReference>
<keyword evidence="5" id="KW-0411">Iron-sulfur</keyword>